<keyword evidence="8 9" id="KW-0862">Zinc</keyword>
<keyword evidence="11" id="KW-1185">Reference proteome</keyword>
<dbReference type="SUPFAM" id="SSF55486">
    <property type="entry name" value="Metalloproteases ('zincins'), catalytic domain"/>
    <property type="match status" value="1"/>
</dbReference>
<dbReference type="GO" id="GO:0004521">
    <property type="term" value="F:RNA endonuclease activity"/>
    <property type="evidence" value="ECO:0007669"/>
    <property type="project" value="UniProtKB-UniRule"/>
</dbReference>
<comment type="similarity">
    <text evidence="1 9">Belongs to the endoribonuclease YbeY family.</text>
</comment>
<dbReference type="Gene3D" id="3.40.390.30">
    <property type="entry name" value="Metalloproteases ('zincins'), catalytic domain"/>
    <property type="match status" value="1"/>
</dbReference>
<name>A0A3M7TUG3_9BACI</name>
<dbReference type="GO" id="GO:0008270">
    <property type="term" value="F:zinc ion binding"/>
    <property type="evidence" value="ECO:0007669"/>
    <property type="project" value="UniProtKB-UniRule"/>
</dbReference>
<dbReference type="OrthoDB" id="9807740at2"/>
<evidence type="ECO:0000256" key="1">
    <source>
        <dbReference type="ARBA" id="ARBA00010875"/>
    </source>
</evidence>
<evidence type="ECO:0000256" key="3">
    <source>
        <dbReference type="ARBA" id="ARBA00022552"/>
    </source>
</evidence>
<dbReference type="PROSITE" id="PS01306">
    <property type="entry name" value="UPF0054"/>
    <property type="match status" value="1"/>
</dbReference>
<comment type="subcellular location">
    <subcellularLocation>
        <location evidence="9">Cytoplasm</location>
    </subcellularLocation>
</comment>
<dbReference type="InterPro" id="IPR023091">
    <property type="entry name" value="MetalPrtase_cat_dom_sf_prd"/>
</dbReference>
<organism evidence="10 11">
    <name type="scientific">Alteribacter keqinensis</name>
    <dbReference type="NCBI Taxonomy" id="2483800"/>
    <lineage>
        <taxon>Bacteria</taxon>
        <taxon>Bacillati</taxon>
        <taxon>Bacillota</taxon>
        <taxon>Bacilli</taxon>
        <taxon>Bacillales</taxon>
        <taxon>Bacillaceae</taxon>
        <taxon>Alteribacter</taxon>
    </lineage>
</organism>
<dbReference type="NCBIfam" id="TIGR00043">
    <property type="entry name" value="rRNA maturation RNase YbeY"/>
    <property type="match status" value="1"/>
</dbReference>
<dbReference type="RefSeq" id="WP_122896391.1">
    <property type="nucleotide sequence ID" value="NZ_RHIB01000001.1"/>
</dbReference>
<dbReference type="GO" id="GO:0004222">
    <property type="term" value="F:metalloendopeptidase activity"/>
    <property type="evidence" value="ECO:0007669"/>
    <property type="project" value="InterPro"/>
</dbReference>
<dbReference type="GO" id="GO:0005737">
    <property type="term" value="C:cytoplasm"/>
    <property type="evidence" value="ECO:0007669"/>
    <property type="project" value="UniProtKB-SubCell"/>
</dbReference>
<feature type="binding site" evidence="9">
    <location>
        <position position="133"/>
    </location>
    <ligand>
        <name>Zn(2+)</name>
        <dbReference type="ChEBI" id="CHEBI:29105"/>
        <note>catalytic</note>
    </ligand>
</feature>
<dbReference type="EMBL" id="RHIB01000001">
    <property type="protein sequence ID" value="RNA68869.1"/>
    <property type="molecule type" value="Genomic_DNA"/>
</dbReference>
<feature type="binding site" evidence="9">
    <location>
        <position position="127"/>
    </location>
    <ligand>
        <name>Zn(2+)</name>
        <dbReference type="ChEBI" id="CHEBI:29105"/>
        <note>catalytic</note>
    </ligand>
</feature>
<accession>A0A3M7TUG3</accession>
<protein>
    <recommendedName>
        <fullName evidence="9">Endoribonuclease YbeY</fullName>
        <ecNumber evidence="9">3.1.-.-</ecNumber>
    </recommendedName>
</protein>
<keyword evidence="2 9" id="KW-0690">Ribosome biogenesis</keyword>
<dbReference type="InterPro" id="IPR002036">
    <property type="entry name" value="YbeY"/>
</dbReference>
<gene>
    <name evidence="9 10" type="primary">ybeY</name>
    <name evidence="10" type="ORF">EBO34_02580</name>
</gene>
<evidence type="ECO:0000256" key="9">
    <source>
        <dbReference type="HAMAP-Rule" id="MF_00009"/>
    </source>
</evidence>
<sequence length="157" mass="18130">MDKEIVLVDETEELSDVHVELVRSVLETAYDVKEVNHAAEVSVTFVTDEKIHELNRDYRGIDRPTDVLSFALNEGEDELPHFEEGEDIPDLLGDIVISVQKAREQAEEYGHTFERELGFLAVHGFLHLIGYDHQTEEEEQGMFKLQEEILKQHDLKK</sequence>
<evidence type="ECO:0000256" key="7">
    <source>
        <dbReference type="ARBA" id="ARBA00022801"/>
    </source>
</evidence>
<evidence type="ECO:0000256" key="4">
    <source>
        <dbReference type="ARBA" id="ARBA00022722"/>
    </source>
</evidence>
<comment type="function">
    <text evidence="9">Single strand-specific metallo-endoribonuclease involved in late-stage 70S ribosome quality control and in maturation of the 3' terminus of the 16S rRNA.</text>
</comment>
<dbReference type="EC" id="3.1.-.-" evidence="9"/>
<comment type="cofactor">
    <cofactor evidence="9">
        <name>Zn(2+)</name>
        <dbReference type="ChEBI" id="CHEBI:29105"/>
    </cofactor>
    <text evidence="9">Binds 1 zinc ion.</text>
</comment>
<evidence type="ECO:0000313" key="11">
    <source>
        <dbReference type="Proteomes" id="UP000278746"/>
    </source>
</evidence>
<evidence type="ECO:0000256" key="5">
    <source>
        <dbReference type="ARBA" id="ARBA00022723"/>
    </source>
</evidence>
<dbReference type="InterPro" id="IPR020549">
    <property type="entry name" value="YbeY_CS"/>
</dbReference>
<evidence type="ECO:0000313" key="10">
    <source>
        <dbReference type="EMBL" id="RNA68869.1"/>
    </source>
</evidence>
<dbReference type="Pfam" id="PF02130">
    <property type="entry name" value="YbeY"/>
    <property type="match status" value="1"/>
</dbReference>
<feature type="binding site" evidence="9">
    <location>
        <position position="123"/>
    </location>
    <ligand>
        <name>Zn(2+)</name>
        <dbReference type="ChEBI" id="CHEBI:29105"/>
        <note>catalytic</note>
    </ligand>
</feature>
<dbReference type="AlphaFoldDB" id="A0A3M7TUG3"/>
<keyword evidence="7 9" id="KW-0378">Hydrolase</keyword>
<keyword evidence="3 9" id="KW-0698">rRNA processing</keyword>
<dbReference type="HAMAP" id="MF_00009">
    <property type="entry name" value="Endoribonucl_YbeY"/>
    <property type="match status" value="1"/>
</dbReference>
<keyword evidence="5 9" id="KW-0479">Metal-binding</keyword>
<dbReference type="PANTHER" id="PTHR46986">
    <property type="entry name" value="ENDORIBONUCLEASE YBEY, CHLOROPLASTIC"/>
    <property type="match status" value="1"/>
</dbReference>
<proteinExistence type="inferred from homology"/>
<dbReference type="GO" id="GO:0006364">
    <property type="term" value="P:rRNA processing"/>
    <property type="evidence" value="ECO:0007669"/>
    <property type="project" value="UniProtKB-UniRule"/>
</dbReference>
<evidence type="ECO:0000256" key="8">
    <source>
        <dbReference type="ARBA" id="ARBA00022833"/>
    </source>
</evidence>
<evidence type="ECO:0000256" key="2">
    <source>
        <dbReference type="ARBA" id="ARBA00022517"/>
    </source>
</evidence>
<evidence type="ECO:0000256" key="6">
    <source>
        <dbReference type="ARBA" id="ARBA00022759"/>
    </source>
</evidence>
<keyword evidence="9" id="KW-0963">Cytoplasm</keyword>
<comment type="caution">
    <text evidence="10">The sequence shown here is derived from an EMBL/GenBank/DDBJ whole genome shotgun (WGS) entry which is preliminary data.</text>
</comment>
<dbReference type="PANTHER" id="PTHR46986:SF1">
    <property type="entry name" value="ENDORIBONUCLEASE YBEY, CHLOROPLASTIC"/>
    <property type="match status" value="1"/>
</dbReference>
<reference evidence="10 11" key="1">
    <citation type="submission" date="2018-10" db="EMBL/GenBank/DDBJ databases">
        <title>Bacillus Keqinensis sp. nov., a moderately halophilic bacterium isolated from a saline-alkaline lake.</title>
        <authorList>
            <person name="Wang H."/>
        </authorList>
    </citation>
    <scope>NUCLEOTIDE SEQUENCE [LARGE SCALE GENOMIC DNA]</scope>
    <source>
        <strain evidence="10 11">KQ-3</strain>
    </source>
</reference>
<keyword evidence="4 9" id="KW-0540">Nuclease</keyword>
<dbReference type="Proteomes" id="UP000278746">
    <property type="component" value="Unassembled WGS sequence"/>
</dbReference>
<keyword evidence="6 9" id="KW-0255">Endonuclease</keyword>